<gene>
    <name evidence="5" type="ORF">IAB14_07160</name>
</gene>
<sequence length="225" mass="25125">MNGKDVTSLLNGTELLAILSDQERERLAEGVSATSFPKGSRIVAGQGCAGILFVRKGRLRVYLVSEKGRDITLYFIEPGEICVLSASCVISAIAFQVEIEAEEDTEAIRIAGDVYAALQKNNLRLENYTLRLTVDRFNDVMWSMQQLLFFNMDQRIATYLYDECGKRGTTELLATHESIARSIGSAREVVSRVLKQFARENIVVVGRGKITVLDERKLAEKIDQI</sequence>
<dbReference type="GO" id="GO:0003700">
    <property type="term" value="F:DNA-binding transcription factor activity"/>
    <property type="evidence" value="ECO:0007669"/>
    <property type="project" value="TreeGrafter"/>
</dbReference>
<dbReference type="InterPro" id="IPR036388">
    <property type="entry name" value="WH-like_DNA-bd_sf"/>
</dbReference>
<dbReference type="GO" id="GO:0005829">
    <property type="term" value="C:cytosol"/>
    <property type="evidence" value="ECO:0007669"/>
    <property type="project" value="TreeGrafter"/>
</dbReference>
<dbReference type="InterPro" id="IPR018490">
    <property type="entry name" value="cNMP-bd_dom_sf"/>
</dbReference>
<protein>
    <submittedName>
        <fullName evidence="5">Crp/Fnr family transcriptional regulator</fullName>
    </submittedName>
</protein>
<dbReference type="InterPro" id="IPR036390">
    <property type="entry name" value="WH_DNA-bd_sf"/>
</dbReference>
<dbReference type="Pfam" id="PF00027">
    <property type="entry name" value="cNMP_binding"/>
    <property type="match status" value="1"/>
</dbReference>
<dbReference type="SUPFAM" id="SSF46785">
    <property type="entry name" value="Winged helix' DNA-binding domain"/>
    <property type="match status" value="1"/>
</dbReference>
<evidence type="ECO:0000256" key="2">
    <source>
        <dbReference type="ARBA" id="ARBA00023125"/>
    </source>
</evidence>
<dbReference type="Gene3D" id="2.60.120.10">
    <property type="entry name" value="Jelly Rolls"/>
    <property type="match status" value="1"/>
</dbReference>
<organism evidence="5 6">
    <name type="scientific">Candidatus Stercoripulliclostridium merdipullorum</name>
    <dbReference type="NCBI Taxonomy" id="2840952"/>
    <lineage>
        <taxon>Bacteria</taxon>
        <taxon>Bacillati</taxon>
        <taxon>Bacillota</taxon>
        <taxon>Clostridia</taxon>
        <taxon>Eubacteriales</taxon>
        <taxon>Candidatus Stercoripulliclostridium</taxon>
    </lineage>
</organism>
<comment type="caution">
    <text evidence="5">The sequence shown here is derived from an EMBL/GenBank/DDBJ whole genome shotgun (WGS) entry which is preliminary data.</text>
</comment>
<evidence type="ECO:0000313" key="5">
    <source>
        <dbReference type="EMBL" id="HIV00873.1"/>
    </source>
</evidence>
<reference evidence="5" key="1">
    <citation type="submission" date="2020-10" db="EMBL/GenBank/DDBJ databases">
        <authorList>
            <person name="Gilroy R."/>
        </authorList>
    </citation>
    <scope>NUCLEOTIDE SEQUENCE</scope>
    <source>
        <strain evidence="5">23406</strain>
    </source>
</reference>
<proteinExistence type="predicted"/>
<dbReference type="PANTHER" id="PTHR24567:SF26">
    <property type="entry name" value="REGULATORY PROTEIN YEIL"/>
    <property type="match status" value="1"/>
</dbReference>
<dbReference type="Proteomes" id="UP000886891">
    <property type="component" value="Unassembled WGS sequence"/>
</dbReference>
<dbReference type="AlphaFoldDB" id="A0A9D1NE82"/>
<dbReference type="CDD" id="cd00038">
    <property type="entry name" value="CAP_ED"/>
    <property type="match status" value="1"/>
</dbReference>
<keyword evidence="1" id="KW-0805">Transcription regulation</keyword>
<dbReference type="GO" id="GO:0003677">
    <property type="term" value="F:DNA binding"/>
    <property type="evidence" value="ECO:0007669"/>
    <property type="project" value="UniProtKB-KW"/>
</dbReference>
<dbReference type="PANTHER" id="PTHR24567">
    <property type="entry name" value="CRP FAMILY TRANSCRIPTIONAL REGULATORY PROTEIN"/>
    <property type="match status" value="1"/>
</dbReference>
<dbReference type="InterPro" id="IPR000595">
    <property type="entry name" value="cNMP-bd_dom"/>
</dbReference>
<name>A0A9D1NE82_9FIRM</name>
<keyword evidence="2" id="KW-0238">DNA-binding</keyword>
<dbReference type="InterPro" id="IPR050397">
    <property type="entry name" value="Env_Response_Regulators"/>
</dbReference>
<evidence type="ECO:0000313" key="6">
    <source>
        <dbReference type="Proteomes" id="UP000886891"/>
    </source>
</evidence>
<dbReference type="SMART" id="SM00419">
    <property type="entry name" value="HTH_CRP"/>
    <property type="match status" value="1"/>
</dbReference>
<dbReference type="InterPro" id="IPR014710">
    <property type="entry name" value="RmlC-like_jellyroll"/>
</dbReference>
<reference evidence="5" key="2">
    <citation type="journal article" date="2021" name="PeerJ">
        <title>Extensive microbial diversity within the chicken gut microbiome revealed by metagenomics and culture.</title>
        <authorList>
            <person name="Gilroy R."/>
            <person name="Ravi A."/>
            <person name="Getino M."/>
            <person name="Pursley I."/>
            <person name="Horton D.L."/>
            <person name="Alikhan N.F."/>
            <person name="Baker D."/>
            <person name="Gharbi K."/>
            <person name="Hall N."/>
            <person name="Watson M."/>
            <person name="Adriaenssens E.M."/>
            <person name="Foster-Nyarko E."/>
            <person name="Jarju S."/>
            <person name="Secka A."/>
            <person name="Antonio M."/>
            <person name="Oren A."/>
            <person name="Chaudhuri R.R."/>
            <person name="La Ragione R."/>
            <person name="Hildebrand F."/>
            <person name="Pallen M.J."/>
        </authorList>
    </citation>
    <scope>NUCLEOTIDE SEQUENCE</scope>
    <source>
        <strain evidence="5">23406</strain>
    </source>
</reference>
<feature type="domain" description="HTH crp-type" evidence="4">
    <location>
        <begin position="150"/>
        <end position="216"/>
    </location>
</feature>
<dbReference type="Gene3D" id="1.10.10.10">
    <property type="entry name" value="Winged helix-like DNA-binding domain superfamily/Winged helix DNA-binding domain"/>
    <property type="match status" value="1"/>
</dbReference>
<evidence type="ECO:0000256" key="3">
    <source>
        <dbReference type="ARBA" id="ARBA00023163"/>
    </source>
</evidence>
<dbReference type="Pfam" id="PF13545">
    <property type="entry name" value="HTH_Crp_2"/>
    <property type="match status" value="1"/>
</dbReference>
<dbReference type="SUPFAM" id="SSF51206">
    <property type="entry name" value="cAMP-binding domain-like"/>
    <property type="match status" value="1"/>
</dbReference>
<dbReference type="InterPro" id="IPR012318">
    <property type="entry name" value="HTH_CRP"/>
</dbReference>
<dbReference type="PROSITE" id="PS51063">
    <property type="entry name" value="HTH_CRP_2"/>
    <property type="match status" value="1"/>
</dbReference>
<evidence type="ECO:0000256" key="1">
    <source>
        <dbReference type="ARBA" id="ARBA00023015"/>
    </source>
</evidence>
<evidence type="ECO:0000259" key="4">
    <source>
        <dbReference type="PROSITE" id="PS51063"/>
    </source>
</evidence>
<dbReference type="EMBL" id="DVOH01000057">
    <property type="protein sequence ID" value="HIV00873.1"/>
    <property type="molecule type" value="Genomic_DNA"/>
</dbReference>
<accession>A0A9D1NE82</accession>
<keyword evidence="3" id="KW-0804">Transcription</keyword>